<dbReference type="PANTHER" id="PTHR38733">
    <property type="entry name" value="PROTEIN MCRC"/>
    <property type="match status" value="1"/>
</dbReference>
<comment type="caution">
    <text evidence="1">The sequence shown here is derived from an EMBL/GenBank/DDBJ whole genome shotgun (WGS) entry which is preliminary data.</text>
</comment>
<evidence type="ECO:0000313" key="1">
    <source>
        <dbReference type="EMBL" id="MDG4946405.1"/>
    </source>
</evidence>
<keyword evidence="2" id="KW-1185">Reference proteome</keyword>
<dbReference type="Proteomes" id="UP001152599">
    <property type="component" value="Unassembled WGS sequence"/>
</dbReference>
<protein>
    <submittedName>
        <fullName evidence="1">McrC family protein</fullName>
    </submittedName>
</protein>
<dbReference type="EMBL" id="JANCMU010000004">
    <property type="protein sequence ID" value="MDG4946405.1"/>
    <property type="molecule type" value="Genomic_DNA"/>
</dbReference>
<name>A0A9X4MZC6_9FLAO</name>
<organism evidence="1 2">
    <name type="scientific">Profundicola chukchiensis</name>
    <dbReference type="NCBI Taxonomy" id="2961959"/>
    <lineage>
        <taxon>Bacteria</taxon>
        <taxon>Pseudomonadati</taxon>
        <taxon>Bacteroidota</taxon>
        <taxon>Flavobacteriia</taxon>
        <taxon>Flavobacteriales</taxon>
        <taxon>Weeksellaceae</taxon>
        <taxon>Profundicola</taxon>
    </lineage>
</organism>
<accession>A0A9X4MZC6</accession>
<evidence type="ECO:0000313" key="2">
    <source>
        <dbReference type="Proteomes" id="UP001152599"/>
    </source>
</evidence>
<dbReference type="AlphaFoldDB" id="A0A9X4MZC6"/>
<dbReference type="RefSeq" id="WP_304420806.1">
    <property type="nucleotide sequence ID" value="NZ_JANCMU010000004.1"/>
</dbReference>
<sequence length="458" mass="54709">MINLFEYQNKVSIDDSFDGLEAFLDEIWNKRERYSYFSEQENDKIESQRFLQFIHKSNELKSNKYVGVIHYEGKKINLLPKIFYDANQETSRIAINQMQNHVLWWLSYCRKIKFPNYQTSLGSAKSDFFEVLIYLFSKYTRELLNSSIYQQYEEVNRELSFIKGRLNTQEYINQNLSKGRWHKLNCTYDAFVMDNEFNRIVKYVTNLLFKVTESPDNKKNLREILFILDEVSDERATAEQCAKISFNPMFGEFETVRDYCHLFLTNCVSFDYKNELKLFAFLLPMEYVFEDFIFGFIEKEIDSIKAKSQRGDTHLDVEKNFKLLPDLWLEKDNKSLIADTKYKIVYSDDKDPKKGISQSDIYQMLSYAIRFKVDKIILFYPNTISQEQEQQTEFIIEDKWADDKAFFIKAYQLPIINRLLMKENLQENISLNDLFEATKLQLIDKITSCFPTEFLEKE</sequence>
<dbReference type="PANTHER" id="PTHR38733:SF1">
    <property type="entry name" value="TYPE IV METHYL-DIRECTED RESTRICTION ENZYME ECOKMCRBC"/>
    <property type="match status" value="1"/>
</dbReference>
<dbReference type="Pfam" id="PF10117">
    <property type="entry name" value="McrBC"/>
    <property type="match status" value="1"/>
</dbReference>
<proteinExistence type="predicted"/>
<gene>
    <name evidence="1" type="ORF">NMK71_08260</name>
</gene>
<reference evidence="1" key="1">
    <citation type="submission" date="2022-07" db="EMBL/GenBank/DDBJ databases">
        <title>Description and genome-wide analysis of Profundicola chukchiensis gen. nov., sp. nov., marine bacteria isolated from bottom sediments of the Chukchi Sea.</title>
        <authorList>
            <person name="Romanenko L."/>
            <person name="Otstavnykh N."/>
            <person name="Kurilenko V."/>
            <person name="Eremeev V."/>
            <person name="Velansky P."/>
            <person name="Mikhailov V."/>
            <person name="Isaeva M."/>
        </authorList>
    </citation>
    <scope>NUCLEOTIDE SEQUENCE</scope>
    <source>
        <strain evidence="1">KMM 9713</strain>
    </source>
</reference>
<dbReference type="InterPro" id="IPR019292">
    <property type="entry name" value="McrC"/>
</dbReference>